<accession>A0ABS6E7W5</accession>
<comment type="caution">
    <text evidence="2">The sequence shown here is derived from an EMBL/GenBank/DDBJ whole genome shotgun (WGS) entry which is preliminary data.</text>
</comment>
<keyword evidence="1" id="KW-1133">Transmembrane helix</keyword>
<evidence type="ECO:0000313" key="2">
    <source>
        <dbReference type="EMBL" id="MBU5438339.1"/>
    </source>
</evidence>
<reference evidence="2 3" key="1">
    <citation type="submission" date="2021-06" db="EMBL/GenBank/DDBJ databases">
        <authorList>
            <person name="Sun Q."/>
            <person name="Li D."/>
        </authorList>
    </citation>
    <scope>NUCLEOTIDE SEQUENCE [LARGE SCALE GENOMIC DNA]</scope>
    <source>
        <strain evidence="2 3">MSJ-40</strain>
    </source>
</reference>
<name>A0ABS6E7W5_9FIRM</name>
<dbReference type="RefSeq" id="WP_216519371.1">
    <property type="nucleotide sequence ID" value="NZ_JAHLPM010000007.1"/>
</dbReference>
<organism evidence="2 3">
    <name type="scientific">Tissierella simiarum</name>
    <dbReference type="NCBI Taxonomy" id="2841534"/>
    <lineage>
        <taxon>Bacteria</taxon>
        <taxon>Bacillati</taxon>
        <taxon>Bacillota</taxon>
        <taxon>Tissierellia</taxon>
        <taxon>Tissierellales</taxon>
        <taxon>Tissierellaceae</taxon>
        <taxon>Tissierella</taxon>
    </lineage>
</organism>
<dbReference type="EMBL" id="JAHLPM010000007">
    <property type="protein sequence ID" value="MBU5438339.1"/>
    <property type="molecule type" value="Genomic_DNA"/>
</dbReference>
<dbReference type="Proteomes" id="UP000749471">
    <property type="component" value="Unassembled WGS sequence"/>
</dbReference>
<evidence type="ECO:0000313" key="3">
    <source>
        <dbReference type="Proteomes" id="UP000749471"/>
    </source>
</evidence>
<dbReference type="NCBIfam" id="TIGR02867">
    <property type="entry name" value="spore_II_P"/>
    <property type="match status" value="1"/>
</dbReference>
<dbReference type="InterPro" id="IPR010897">
    <property type="entry name" value="Spore_II_P"/>
</dbReference>
<sequence length="371" mass="42666">MNRQKKSNYIILVLVCLIMLNTGTILIKTYYSREDKEIFNNVEKRKISSQWLIPILGRTSSIISFYQNQDYNERFNLKDIIKEKIYSISSLDFLKKEDNNDKEMLEEDNEENDELHTTVLEDQVIIDRLDEYESLIIVKDSEGKSSVESIPEPLNIKKMKINKEKPYILLYHTHGTEAYLPIKDSQYHTTEKKYNVVTIGEIMTKILEANGHKVDHVEIYHDLPSYNKSYSRSLNTVNKKMEEEKNLKVFLDVHRDGIGDDANYRERALSKAKTKINGVDVATFSIVVGPDSPNKEQVLSFAKYIKAVSDTLYPNLCTGIIIKPKGKYNQFVSDYSALIEVGSNLNTIEEASESAKLIGEILTLVLDSIRE</sequence>
<gene>
    <name evidence="2" type="ORF">KQI42_09980</name>
</gene>
<evidence type="ECO:0000256" key="1">
    <source>
        <dbReference type="SAM" id="Phobius"/>
    </source>
</evidence>
<dbReference type="Pfam" id="PF07454">
    <property type="entry name" value="SpoIIP"/>
    <property type="match status" value="1"/>
</dbReference>
<keyword evidence="1" id="KW-0812">Transmembrane</keyword>
<protein>
    <submittedName>
        <fullName evidence="2">Stage II sporulation protein P</fullName>
    </submittedName>
</protein>
<keyword evidence="1" id="KW-0472">Membrane</keyword>
<feature type="transmembrane region" description="Helical" evidence="1">
    <location>
        <begin position="9"/>
        <end position="31"/>
    </location>
</feature>
<keyword evidence="3" id="KW-1185">Reference proteome</keyword>
<proteinExistence type="predicted"/>